<name>A0A9X7YG62_SPHYA</name>
<keyword evidence="3" id="KW-0614">Plasmid</keyword>
<organism evidence="3 4">
    <name type="scientific">Sphingobium yanoikuyae</name>
    <name type="common">Sphingomonas yanoikuyae</name>
    <dbReference type="NCBI Taxonomy" id="13690"/>
    <lineage>
        <taxon>Bacteria</taxon>
        <taxon>Pseudomonadati</taxon>
        <taxon>Pseudomonadota</taxon>
        <taxon>Alphaproteobacteria</taxon>
        <taxon>Sphingomonadales</taxon>
        <taxon>Sphingomonadaceae</taxon>
        <taxon>Sphingobium</taxon>
    </lineage>
</organism>
<sequence length="83" mass="9256">MLNHDTGQMDWDRDQIGPPANGYINPQNLYDPMTHVGRELLGVPSQDREFSASEPLGERGSKILFLAILAIMFIGFFIIPGHS</sequence>
<feature type="transmembrane region" description="Helical" evidence="1">
    <location>
        <begin position="63"/>
        <end position="82"/>
    </location>
</feature>
<dbReference type="Proteomes" id="UP001162318">
    <property type="component" value="Unassembled WGS sequence"/>
</dbReference>
<dbReference type="EMBL" id="CP060123">
    <property type="protein sequence ID" value="QNG49420.1"/>
    <property type="molecule type" value="Genomic_DNA"/>
</dbReference>
<geneLocation type="plasmid" evidence="3 4">
    <name>unnamed1</name>
</geneLocation>
<evidence type="ECO:0000313" key="4">
    <source>
        <dbReference type="Proteomes" id="UP000515377"/>
    </source>
</evidence>
<proteinExistence type="predicted"/>
<dbReference type="RefSeq" id="WP_185707937.1">
    <property type="nucleotide sequence ID" value="NZ_DAIPVH010000010.1"/>
</dbReference>
<keyword evidence="1" id="KW-0812">Transmembrane</keyword>
<reference evidence="2" key="2">
    <citation type="submission" date="2022-09" db="EMBL/GenBank/DDBJ databases">
        <title>Intensive care unit water sources are persistently colonized with multi-drug resistant bacteria and are the site of extensive horizontal gene transfer of antibiotic resistance genes.</title>
        <authorList>
            <person name="Diorio-Toth L."/>
        </authorList>
    </citation>
    <scope>NUCLEOTIDE SEQUENCE</scope>
    <source>
        <strain evidence="2">GD03659</strain>
    </source>
</reference>
<evidence type="ECO:0000313" key="2">
    <source>
        <dbReference type="EMBL" id="MDH2134585.1"/>
    </source>
</evidence>
<protein>
    <submittedName>
        <fullName evidence="3">Uncharacterized protein</fullName>
    </submittedName>
</protein>
<keyword evidence="1" id="KW-1133">Transmembrane helix</keyword>
<reference evidence="3 4" key="1">
    <citation type="submission" date="2020-07" db="EMBL/GenBank/DDBJ databases">
        <title>Whole genome sequence of Sphingobium yanoikuyae A3.</title>
        <authorList>
            <person name="Han S.-S."/>
        </authorList>
    </citation>
    <scope>NUCLEOTIDE SEQUENCE [LARGE SCALE GENOMIC DNA]</scope>
    <source>
        <strain evidence="3 4">A3</strain>
        <plasmid evidence="3 4">unnamed1</plasmid>
    </source>
</reference>
<evidence type="ECO:0000313" key="3">
    <source>
        <dbReference type="EMBL" id="QNG49420.1"/>
    </source>
</evidence>
<evidence type="ECO:0000256" key="1">
    <source>
        <dbReference type="SAM" id="Phobius"/>
    </source>
</evidence>
<keyword evidence="1" id="KW-0472">Membrane</keyword>
<dbReference type="EMBL" id="JAOCKX010000062">
    <property type="protein sequence ID" value="MDH2134585.1"/>
    <property type="molecule type" value="Genomic_DNA"/>
</dbReference>
<dbReference type="Proteomes" id="UP000515377">
    <property type="component" value="Plasmid unnamed1"/>
</dbReference>
<dbReference type="AlphaFoldDB" id="A0A9X7YG62"/>
<gene>
    <name evidence="3" type="ORF">H3V42_31750</name>
    <name evidence="2" type="ORF">N5J77_25970</name>
</gene>
<accession>A0A9X7YG62</accession>